<dbReference type="PANTHER" id="PTHR33734">
    <property type="entry name" value="LYSM DOMAIN-CONTAINING GPI-ANCHORED PROTEIN 2"/>
    <property type="match status" value="1"/>
</dbReference>
<dbReference type="InterPro" id="IPR038765">
    <property type="entry name" value="Papain-like_cys_pep_sf"/>
</dbReference>
<evidence type="ECO:0000313" key="8">
    <source>
        <dbReference type="Proteomes" id="UP000238153"/>
    </source>
</evidence>
<protein>
    <submittedName>
        <fullName evidence="7">Peptidase M23</fullName>
    </submittedName>
</protein>
<evidence type="ECO:0000259" key="5">
    <source>
        <dbReference type="PROSITE" id="PS50911"/>
    </source>
</evidence>
<dbReference type="InterPro" id="IPR036779">
    <property type="entry name" value="LysM_dom_sf"/>
</dbReference>
<dbReference type="PROSITE" id="PS50911">
    <property type="entry name" value="CHAP"/>
    <property type="match status" value="1"/>
</dbReference>
<dbReference type="Pfam" id="PF01476">
    <property type="entry name" value="LysM"/>
    <property type="match status" value="2"/>
</dbReference>
<dbReference type="SMART" id="SM00257">
    <property type="entry name" value="LysM"/>
    <property type="match status" value="2"/>
</dbReference>
<keyword evidence="1" id="KW-0732">Signal</keyword>
<dbReference type="InterPro" id="IPR018392">
    <property type="entry name" value="LysM"/>
</dbReference>
<dbReference type="SUPFAM" id="SSF54001">
    <property type="entry name" value="Cysteine proteinases"/>
    <property type="match status" value="1"/>
</dbReference>
<feature type="domain" description="LysM" evidence="6">
    <location>
        <begin position="89"/>
        <end position="132"/>
    </location>
</feature>
<dbReference type="GO" id="GO:0016787">
    <property type="term" value="F:hydrolase activity"/>
    <property type="evidence" value="ECO:0007669"/>
    <property type="project" value="UniProtKB-KW"/>
</dbReference>
<dbReference type="STRING" id="1283.ShL2_02078"/>
<dbReference type="PANTHER" id="PTHR33734:SF22">
    <property type="entry name" value="MEMBRANE-BOUND LYTIC MUREIN TRANSGLYCOSYLASE D"/>
    <property type="match status" value="1"/>
</dbReference>
<name>A0A2A1K7K6_STAHA</name>
<proteinExistence type="predicted"/>
<evidence type="ECO:0000259" key="6">
    <source>
        <dbReference type="PROSITE" id="PS51782"/>
    </source>
</evidence>
<evidence type="ECO:0000256" key="3">
    <source>
        <dbReference type="ARBA" id="ARBA00023316"/>
    </source>
</evidence>
<gene>
    <name evidence="7" type="ORF">CV019_01630</name>
</gene>
<dbReference type="PROSITE" id="PS51782">
    <property type="entry name" value="LYSM"/>
    <property type="match status" value="2"/>
</dbReference>
<dbReference type="GO" id="GO:0071555">
    <property type="term" value="P:cell wall organization"/>
    <property type="evidence" value="ECO:0007669"/>
    <property type="project" value="UniProtKB-KW"/>
</dbReference>
<feature type="domain" description="LysM" evidence="6">
    <location>
        <begin position="27"/>
        <end position="70"/>
    </location>
</feature>
<dbReference type="RefSeq" id="WP_037570563.1">
    <property type="nucleotide sequence ID" value="NZ_CAJCFW010000039.1"/>
</dbReference>
<dbReference type="AlphaFoldDB" id="A0A2A1K7K6"/>
<feature type="domain" description="Peptidase C51" evidence="5">
    <location>
        <begin position="148"/>
        <end position="272"/>
    </location>
</feature>
<feature type="region of interest" description="Disordered" evidence="4">
    <location>
        <begin position="133"/>
        <end position="154"/>
    </location>
</feature>
<feature type="compositionally biased region" description="Low complexity" evidence="4">
    <location>
        <begin position="133"/>
        <end position="151"/>
    </location>
</feature>
<evidence type="ECO:0000256" key="2">
    <source>
        <dbReference type="ARBA" id="ARBA00022801"/>
    </source>
</evidence>
<dbReference type="Proteomes" id="UP000238153">
    <property type="component" value="Unassembled WGS sequence"/>
</dbReference>
<organism evidence="7 8">
    <name type="scientific">Staphylococcus haemolyticus</name>
    <dbReference type="NCBI Taxonomy" id="1283"/>
    <lineage>
        <taxon>Bacteria</taxon>
        <taxon>Bacillati</taxon>
        <taxon>Bacillota</taxon>
        <taxon>Bacilli</taxon>
        <taxon>Bacillales</taxon>
        <taxon>Staphylococcaceae</taxon>
        <taxon>Staphylococcus</taxon>
    </lineage>
</organism>
<accession>A0A2A1K7K6</accession>
<comment type="caution">
    <text evidence="7">The sequence shown here is derived from an EMBL/GenBank/DDBJ whole genome shotgun (WGS) entry which is preliminary data.</text>
</comment>
<keyword evidence="3" id="KW-0961">Cell wall biogenesis/degradation</keyword>
<dbReference type="Gene3D" id="3.90.1720.10">
    <property type="entry name" value="endopeptidase domain like (from Nostoc punctiforme)"/>
    <property type="match status" value="1"/>
</dbReference>
<dbReference type="Gene3D" id="3.10.350.10">
    <property type="entry name" value="LysM domain"/>
    <property type="match status" value="2"/>
</dbReference>
<dbReference type="Pfam" id="PF05257">
    <property type="entry name" value="CHAP"/>
    <property type="match status" value="1"/>
</dbReference>
<reference evidence="7 8" key="1">
    <citation type="submission" date="2017-11" db="EMBL/GenBank/DDBJ databases">
        <authorList>
            <person name="Founou R.C."/>
            <person name="Founou L."/>
            <person name="Allam M."/>
            <person name="Ismail A."/>
            <person name="Essack S.Y."/>
        </authorList>
    </citation>
    <scope>NUCLEOTIDE SEQUENCE [LARGE SCALE GENOMIC DNA]</scope>
    <source>
        <strain evidence="7 8">G811N2B1</strain>
    </source>
</reference>
<dbReference type="CDD" id="cd00118">
    <property type="entry name" value="LysM"/>
    <property type="match status" value="2"/>
</dbReference>
<dbReference type="InterPro" id="IPR007921">
    <property type="entry name" value="CHAP_dom"/>
</dbReference>
<sequence length="272" mass="28678">MKKLAVAASVATGAVAVLSNHNAEASTQHTVKSGESLWSIASKYNTSVDSIKKSNNLSNNMIFPGQVISIGGSSNNSNNASSNATTSSSTYTVKAGDSLYAIASKNGVTVNALMKANNLSGYLITPNQKLKIPNGSTTTPSKTNPSTNNNVGGSGGYSSPTFSHQNLYTAGQCTWYVFDRRSQAGKPISTYWSDAKYWAGNAAADGYTVDHNATVGSIMQTTTGYYGHVAYVERVNADGSILISEMNYANGPYNTNTRTIPASVVSSYNFIH</sequence>
<evidence type="ECO:0000313" key="7">
    <source>
        <dbReference type="EMBL" id="PPJ77396.1"/>
    </source>
</evidence>
<dbReference type="SUPFAM" id="SSF54106">
    <property type="entry name" value="LysM domain"/>
    <property type="match status" value="2"/>
</dbReference>
<dbReference type="EMBL" id="PGWX01000136">
    <property type="protein sequence ID" value="PPJ77396.1"/>
    <property type="molecule type" value="Genomic_DNA"/>
</dbReference>
<evidence type="ECO:0000256" key="1">
    <source>
        <dbReference type="ARBA" id="ARBA00022729"/>
    </source>
</evidence>
<keyword evidence="2" id="KW-0378">Hydrolase</keyword>
<dbReference type="GO" id="GO:0008932">
    <property type="term" value="F:lytic endotransglycosylase activity"/>
    <property type="evidence" value="ECO:0007669"/>
    <property type="project" value="TreeGrafter"/>
</dbReference>
<evidence type="ECO:0000256" key="4">
    <source>
        <dbReference type="SAM" id="MobiDB-lite"/>
    </source>
</evidence>